<dbReference type="Gene3D" id="1.25.40.390">
    <property type="match status" value="1"/>
</dbReference>
<dbReference type="KEGG" id="sphe:GFH32_01660"/>
<dbReference type="AlphaFoldDB" id="A0A5Q0Q4W6"/>
<dbReference type="Pfam" id="PF14322">
    <property type="entry name" value="SusD-like_3"/>
    <property type="match status" value="1"/>
</dbReference>
<organism evidence="2 3">
    <name type="scientific">Sphingobacterium zhuxiongii</name>
    <dbReference type="NCBI Taxonomy" id="2662364"/>
    <lineage>
        <taxon>Bacteria</taxon>
        <taxon>Pseudomonadati</taxon>
        <taxon>Bacteroidota</taxon>
        <taxon>Sphingobacteriia</taxon>
        <taxon>Sphingobacteriales</taxon>
        <taxon>Sphingobacteriaceae</taxon>
        <taxon>Sphingobacterium</taxon>
    </lineage>
</organism>
<name>A0A5Q0Q4W6_9SPHI</name>
<reference evidence="2 3" key="1">
    <citation type="submission" date="2019-10" db="EMBL/GenBank/DDBJ databases">
        <authorList>
            <person name="Dong K."/>
        </authorList>
    </citation>
    <scope>NUCLEOTIDE SEQUENCE [LARGE SCALE GENOMIC DNA]</scope>
    <source>
        <strain evidence="3">dk4302</strain>
    </source>
</reference>
<feature type="domain" description="SusD-like N-terminal" evidence="1">
    <location>
        <begin position="19"/>
        <end position="206"/>
    </location>
</feature>
<proteinExistence type="predicted"/>
<keyword evidence="3" id="KW-1185">Reference proteome</keyword>
<evidence type="ECO:0000259" key="1">
    <source>
        <dbReference type="Pfam" id="PF14322"/>
    </source>
</evidence>
<dbReference type="SUPFAM" id="SSF48452">
    <property type="entry name" value="TPR-like"/>
    <property type="match status" value="1"/>
</dbReference>
<protein>
    <submittedName>
        <fullName evidence="2">RagB/SusD family nutrient uptake outer membrane protein</fullName>
    </submittedName>
</protein>
<dbReference type="InterPro" id="IPR011990">
    <property type="entry name" value="TPR-like_helical_dom_sf"/>
</dbReference>
<dbReference type="EMBL" id="CP045652">
    <property type="protein sequence ID" value="QGA25105.1"/>
    <property type="molecule type" value="Genomic_DNA"/>
</dbReference>
<dbReference type="RefSeq" id="WP_153509427.1">
    <property type="nucleotide sequence ID" value="NZ_CP045652.1"/>
</dbReference>
<dbReference type="InterPro" id="IPR033985">
    <property type="entry name" value="SusD-like_N"/>
</dbReference>
<evidence type="ECO:0000313" key="2">
    <source>
        <dbReference type="EMBL" id="QGA25105.1"/>
    </source>
</evidence>
<accession>A0A5Q0Q4W6</accession>
<gene>
    <name evidence="2" type="ORF">GFH32_01660</name>
</gene>
<dbReference type="PROSITE" id="PS51257">
    <property type="entry name" value="PROKAR_LIPOPROTEIN"/>
    <property type="match status" value="1"/>
</dbReference>
<dbReference type="Proteomes" id="UP000326921">
    <property type="component" value="Chromosome"/>
</dbReference>
<evidence type="ECO:0000313" key="3">
    <source>
        <dbReference type="Proteomes" id="UP000326921"/>
    </source>
</evidence>
<sequence length="497" mass="56092">MKKLIFSIICILLFSSCEKFLDVNPINKAYEDDLLTDRSGFESVLAGVYLGMSSSALYGKELKFGFLETLGATYRTLGTTHFYYRASRHEYGYPNPTRNIEQIWGGSYQLINQLNISLKNVDAIKSDPYYNIVKGEALGLRALMHFQLLKLFGPVIVREGLNASAIPYLDKIEFKGVKFSTAGEVIVKLQADLAEARALLEKDPIRTTSRTANSNLYGYEKYNSLIDHRGARMNYYAVVALQAMTAQWGGDAKAAEVFAEELIKELESRDNSIHLTTAGELSQSTNKRTPNESLFALLDAELLNKNILANPLVENTASSSTSPFLFSDYNALRNGLYNAPNHGSLNDKRLVDWFALSANSTTVQKLVKYHFSQNYQFNDANYKLYFENKIIGLHQMYMIAAEEYAKSNPTKAMSYINKVRAARGLVVNLSYDASRTEENIKDLIFNEVRKESTGEGTMFAEYKRLFKAIPRTTPIEPKLEIFKFPIPADESLYNPQN</sequence>